<dbReference type="Pfam" id="PF03999">
    <property type="entry name" value="MAP65_ASE1"/>
    <property type="match status" value="1"/>
</dbReference>
<dbReference type="PANTHER" id="PTHR19321:SF41">
    <property type="entry name" value="FASCETTO-RELATED"/>
    <property type="match status" value="1"/>
</dbReference>
<dbReference type="GeneID" id="94845714"/>
<dbReference type="OrthoDB" id="642895at2759"/>
<feature type="coiled-coil region" evidence="1">
    <location>
        <begin position="22"/>
        <end position="110"/>
    </location>
</feature>
<evidence type="ECO:0000256" key="1">
    <source>
        <dbReference type="SAM" id="Coils"/>
    </source>
</evidence>
<dbReference type="Gene3D" id="1.20.58.1520">
    <property type="match status" value="1"/>
</dbReference>
<name>A0A1J4JD93_9EUKA</name>
<evidence type="ECO:0000313" key="2">
    <source>
        <dbReference type="EMBL" id="OHS97122.1"/>
    </source>
</evidence>
<dbReference type="GO" id="GO:0005819">
    <property type="term" value="C:spindle"/>
    <property type="evidence" value="ECO:0007669"/>
    <property type="project" value="TreeGrafter"/>
</dbReference>
<dbReference type="GO" id="GO:0000226">
    <property type="term" value="P:microtubule cytoskeleton organization"/>
    <property type="evidence" value="ECO:0007669"/>
    <property type="project" value="InterPro"/>
</dbReference>
<protein>
    <recommendedName>
        <fullName evidence="4">Protein regulator of cytokinesis 1</fullName>
    </recommendedName>
</protein>
<organism evidence="2 3">
    <name type="scientific">Tritrichomonas foetus</name>
    <dbReference type="NCBI Taxonomy" id="1144522"/>
    <lineage>
        <taxon>Eukaryota</taxon>
        <taxon>Metamonada</taxon>
        <taxon>Parabasalia</taxon>
        <taxon>Tritrichomonadida</taxon>
        <taxon>Tritrichomonadidae</taxon>
        <taxon>Tritrichomonas</taxon>
    </lineage>
</organism>
<comment type="caution">
    <text evidence="2">The sequence shown here is derived from an EMBL/GenBank/DDBJ whole genome shotgun (WGS) entry which is preliminary data.</text>
</comment>
<proteinExistence type="predicted"/>
<evidence type="ECO:0008006" key="4">
    <source>
        <dbReference type="Google" id="ProtNLM"/>
    </source>
</evidence>
<dbReference type="InterPro" id="IPR007145">
    <property type="entry name" value="MAP65_Ase1_PRC1"/>
</dbReference>
<dbReference type="AlphaFoldDB" id="A0A1J4JD93"/>
<feature type="coiled-coil region" evidence="1">
    <location>
        <begin position="198"/>
        <end position="229"/>
    </location>
</feature>
<sequence>MKIEINIESQLEDLWHKIGLEGDEIEMQYQELNRRIQDLCKTFLQENFDRVEELTEQAEKIEEEVRIHMKKFCIEENGDIDQTIPLLYRIQDAQNKLEMLKEDTHEQEEAFLSAFHQVKKCFEILEMDEDEQGEFAEAGIDFSLDRIDRMNKLLTDLETEIEYRQPKMEELVDEINELYECLGLGQFQQPDTLGNPTFVHLEDERDGLAEQLEHNREEAKELLRSIHSIEKILKCKPTPKNTFEICSETLINKLKERLSQLETEKDKRIPEFIEATKKQLLYLWGELHIPIPSSSDFPFIHNSPSTKRTLIALESEVRRIENLKAHIEPMLDLIAIREDILNQYNRQSNATNDSTRLMSRRGGAGTSLIEEERIRKRYQVELPKIHAKLIPQLEEYQETFGEPFLWDGEDLLEEVTEMHRKEAAAMMQTKARNIRKKTSAVETSNAGRTTSRKRNLVNRAPFQLQEFMF</sequence>
<dbReference type="RefSeq" id="XP_068350259.1">
    <property type="nucleotide sequence ID" value="XM_068511010.1"/>
</dbReference>
<evidence type="ECO:0000313" key="3">
    <source>
        <dbReference type="Proteomes" id="UP000179807"/>
    </source>
</evidence>
<dbReference type="VEuPathDB" id="TrichDB:TRFO_36735"/>
<keyword evidence="3" id="KW-1185">Reference proteome</keyword>
<gene>
    <name evidence="2" type="ORF">TRFO_36735</name>
</gene>
<accession>A0A1J4JD93</accession>
<dbReference type="GO" id="GO:0008017">
    <property type="term" value="F:microtubule binding"/>
    <property type="evidence" value="ECO:0007669"/>
    <property type="project" value="InterPro"/>
</dbReference>
<reference evidence="2" key="1">
    <citation type="submission" date="2016-10" db="EMBL/GenBank/DDBJ databases">
        <authorList>
            <person name="Benchimol M."/>
            <person name="Almeida L.G."/>
            <person name="Vasconcelos A.T."/>
            <person name="Perreira-Neves A."/>
            <person name="Rosa I.A."/>
            <person name="Tasca T."/>
            <person name="Bogo M.R."/>
            <person name="de Souza W."/>
        </authorList>
    </citation>
    <scope>NUCLEOTIDE SEQUENCE [LARGE SCALE GENOMIC DNA]</scope>
    <source>
        <strain evidence="2">K</strain>
    </source>
</reference>
<dbReference type="EMBL" id="MLAK01001136">
    <property type="protein sequence ID" value="OHS97122.1"/>
    <property type="molecule type" value="Genomic_DNA"/>
</dbReference>
<keyword evidence="1" id="KW-0175">Coiled coil</keyword>
<dbReference type="Proteomes" id="UP000179807">
    <property type="component" value="Unassembled WGS sequence"/>
</dbReference>
<dbReference type="GO" id="GO:0005737">
    <property type="term" value="C:cytoplasm"/>
    <property type="evidence" value="ECO:0007669"/>
    <property type="project" value="TreeGrafter"/>
</dbReference>
<dbReference type="PANTHER" id="PTHR19321">
    <property type="entry name" value="PROTEIN REGULATOR OF CYTOKINESIS 1 PRC1-RELATED"/>
    <property type="match status" value="1"/>
</dbReference>